<feature type="transmembrane region" description="Helical" evidence="1">
    <location>
        <begin position="12"/>
        <end position="33"/>
    </location>
</feature>
<dbReference type="Gene3D" id="2.130.10.10">
    <property type="entry name" value="YVTN repeat-like/Quinoprotein amine dehydrogenase"/>
    <property type="match status" value="1"/>
</dbReference>
<gene>
    <name evidence="2" type="ORF">CP258_02840</name>
</gene>
<sequence length="401" mass="42958">MTKSLRKTRKDLIAATIIAGISITGVSIVWATAPVNNVTYSPAAQPLVVSETPPVPVHSLTPQWETPADQLTAKPIIAAGLVMSYDGHSVNAIDPATGAPVWSYARTEKLCSLGQAWSSVVLTFHTGRGCGDVVSLDAASGTYKATRSASASDVVVPISSNDAVGTVSSERVELWRSDLVRTVEYGDVPIKQEANQQPHEDCEISSALSRKTLLGVTEKCEEAWWLRLQKTVPEDSRVPEITRDIHISGENARIVAIGQEAAAVFVESPHPRIDSFNANGELTASIQVPLADASAWDHGPSVADLPHHITWFDGHRLYLFNPSSLHVEHIIDNVLGTGVAINNKLYVPVFNGIAVIDWETGVAESVLEVNRGTYNGLVSLGLAGNHVVEKRGDHLVGLALS</sequence>
<organism evidence="2 3">
    <name type="scientific">Corynebacterium pseudotuberculosis 258</name>
    <dbReference type="NCBI Taxonomy" id="1168865"/>
    <lineage>
        <taxon>Bacteria</taxon>
        <taxon>Bacillati</taxon>
        <taxon>Actinomycetota</taxon>
        <taxon>Actinomycetes</taxon>
        <taxon>Mycobacteriales</taxon>
        <taxon>Corynebacteriaceae</taxon>
        <taxon>Corynebacterium</taxon>
    </lineage>
</organism>
<dbReference type="RefSeq" id="WP_014366627.1">
    <property type="nucleotide sequence ID" value="NC_017945.3"/>
</dbReference>
<accession>A0AAU8Q3B5</accession>
<name>A0AAU8Q3B5_CORPS</name>
<dbReference type="SUPFAM" id="SSF50998">
    <property type="entry name" value="Quinoprotein alcohol dehydrogenase-like"/>
    <property type="match status" value="1"/>
</dbReference>
<dbReference type="InterPro" id="IPR015943">
    <property type="entry name" value="WD40/YVTN_repeat-like_dom_sf"/>
</dbReference>
<protein>
    <recommendedName>
        <fullName evidence="4">Secreted protein</fullName>
    </recommendedName>
</protein>
<keyword evidence="1" id="KW-0812">Transmembrane</keyword>
<reference evidence="2 3" key="1">
    <citation type="journal article" date="2013" name="J. Biotechnol.">
        <title>Genome sequence of Corynebacterium pseudotuberculosis biovar equi strain 258 and prediction of antigenic targets to improve biotechnological vaccine production.</title>
        <authorList>
            <person name="Soares S.C."/>
            <person name="Trost E."/>
            <person name="Ramos R.T."/>
            <person name="Carneiro A.R."/>
            <person name="Santos A.R."/>
            <person name="Pinto A.C."/>
            <person name="Barbosa E."/>
            <person name="Aburjaile F."/>
            <person name="Ali A."/>
            <person name="Diniz C.A."/>
            <person name="Hassan S.S."/>
            <person name="Fiaux K."/>
            <person name="Guimaraes L.C."/>
            <person name="Bakhtiar S.M."/>
            <person name="Pereira U."/>
            <person name="Almeida S.S."/>
            <person name="Abreu V.A."/>
            <person name="Rocha F.S."/>
            <person name="Dorella F.A."/>
            <person name="Miyoshi A."/>
            <person name="Silva A."/>
            <person name="Azevedo V."/>
            <person name="Tauch A."/>
        </authorList>
    </citation>
    <scope>NUCLEOTIDE SEQUENCE [LARGE SCALE GENOMIC DNA]</scope>
    <source>
        <strain evidence="2 3">258</strain>
    </source>
</reference>
<evidence type="ECO:0008006" key="4">
    <source>
        <dbReference type="Google" id="ProtNLM"/>
    </source>
</evidence>
<dbReference type="InterPro" id="IPR011047">
    <property type="entry name" value="Quinoprotein_ADH-like_sf"/>
</dbReference>
<dbReference type="Proteomes" id="UP000006465">
    <property type="component" value="Chromosome"/>
</dbReference>
<dbReference type="AlphaFoldDB" id="A0AAU8Q3B5"/>
<evidence type="ECO:0000256" key="1">
    <source>
        <dbReference type="SAM" id="Phobius"/>
    </source>
</evidence>
<dbReference type="KEGG" id="coe:CP258_02840"/>
<keyword evidence="1" id="KW-1133">Transmembrane helix</keyword>
<keyword evidence="1" id="KW-0472">Membrane</keyword>
<dbReference type="EMBL" id="CP003540">
    <property type="protein sequence ID" value="AFK16185.1"/>
    <property type="molecule type" value="Genomic_DNA"/>
</dbReference>
<evidence type="ECO:0000313" key="3">
    <source>
        <dbReference type="Proteomes" id="UP000006465"/>
    </source>
</evidence>
<proteinExistence type="predicted"/>
<evidence type="ECO:0000313" key="2">
    <source>
        <dbReference type="EMBL" id="AFK16185.1"/>
    </source>
</evidence>